<keyword evidence="3" id="KW-1185">Reference proteome</keyword>
<reference evidence="2 3" key="1">
    <citation type="journal article" date="2007" name="Nature">
        <title>Evolution of genes and genomes on the Drosophila phylogeny.</title>
        <authorList>
            <consortium name="Drosophila 12 Genomes Consortium"/>
            <person name="Clark A.G."/>
            <person name="Eisen M.B."/>
            <person name="Smith D.R."/>
            <person name="Bergman C.M."/>
            <person name="Oliver B."/>
            <person name="Markow T.A."/>
            <person name="Kaufman T.C."/>
            <person name="Kellis M."/>
            <person name="Gelbart W."/>
            <person name="Iyer V.N."/>
            <person name="Pollard D.A."/>
            <person name="Sackton T.B."/>
            <person name="Larracuente A.M."/>
            <person name="Singh N.D."/>
            <person name="Abad J.P."/>
            <person name="Abt D.N."/>
            <person name="Adryan B."/>
            <person name="Aguade M."/>
            <person name="Akashi H."/>
            <person name="Anderson W.W."/>
            <person name="Aquadro C.F."/>
            <person name="Ardell D.H."/>
            <person name="Arguello R."/>
            <person name="Artieri C.G."/>
            <person name="Barbash D.A."/>
            <person name="Barker D."/>
            <person name="Barsanti P."/>
            <person name="Batterham P."/>
            <person name="Batzoglou S."/>
            <person name="Begun D."/>
            <person name="Bhutkar A."/>
            <person name="Blanco E."/>
            <person name="Bosak S.A."/>
            <person name="Bradley R.K."/>
            <person name="Brand A.D."/>
            <person name="Brent M.R."/>
            <person name="Brooks A.N."/>
            <person name="Brown R.H."/>
            <person name="Butlin R.K."/>
            <person name="Caggese C."/>
            <person name="Calvi B.R."/>
            <person name="Bernardo de Carvalho A."/>
            <person name="Caspi A."/>
            <person name="Castrezana S."/>
            <person name="Celniker S.E."/>
            <person name="Chang J.L."/>
            <person name="Chapple C."/>
            <person name="Chatterji S."/>
            <person name="Chinwalla A."/>
            <person name="Civetta A."/>
            <person name="Clifton S.W."/>
            <person name="Comeron J.M."/>
            <person name="Costello J.C."/>
            <person name="Coyne J.A."/>
            <person name="Daub J."/>
            <person name="David R.G."/>
            <person name="Delcher A.L."/>
            <person name="Delehaunty K."/>
            <person name="Do C.B."/>
            <person name="Ebling H."/>
            <person name="Edwards K."/>
            <person name="Eickbush T."/>
            <person name="Evans J.D."/>
            <person name="Filipski A."/>
            <person name="Findeiss S."/>
            <person name="Freyhult E."/>
            <person name="Fulton L."/>
            <person name="Fulton R."/>
            <person name="Garcia A.C."/>
            <person name="Gardiner A."/>
            <person name="Garfield D.A."/>
            <person name="Garvin B.E."/>
            <person name="Gibson G."/>
            <person name="Gilbert D."/>
            <person name="Gnerre S."/>
            <person name="Godfrey J."/>
            <person name="Good R."/>
            <person name="Gotea V."/>
            <person name="Gravely B."/>
            <person name="Greenberg A.J."/>
            <person name="Griffiths-Jones S."/>
            <person name="Gross S."/>
            <person name="Guigo R."/>
            <person name="Gustafson E.A."/>
            <person name="Haerty W."/>
            <person name="Hahn M.W."/>
            <person name="Halligan D.L."/>
            <person name="Halpern A.L."/>
            <person name="Halter G.M."/>
            <person name="Han M.V."/>
            <person name="Heger A."/>
            <person name="Hillier L."/>
            <person name="Hinrichs A.S."/>
            <person name="Holmes I."/>
            <person name="Hoskins R.A."/>
            <person name="Hubisz M.J."/>
            <person name="Hultmark D."/>
            <person name="Huntley M.A."/>
            <person name="Jaffe D.B."/>
            <person name="Jagadeeshan S."/>
            <person name="Jeck W.R."/>
            <person name="Johnson J."/>
            <person name="Jones C.D."/>
            <person name="Jordan W.C."/>
            <person name="Karpen G.H."/>
            <person name="Kataoka E."/>
            <person name="Keightley P.D."/>
            <person name="Kheradpour P."/>
            <person name="Kirkness E.F."/>
            <person name="Koerich L.B."/>
            <person name="Kristiansen K."/>
            <person name="Kudrna D."/>
            <person name="Kulathinal R.J."/>
            <person name="Kumar S."/>
            <person name="Kwok R."/>
            <person name="Lander E."/>
            <person name="Langley C.H."/>
            <person name="Lapoint R."/>
            <person name="Lazzaro B.P."/>
            <person name="Lee S.J."/>
            <person name="Levesque L."/>
            <person name="Li R."/>
            <person name="Lin C.F."/>
            <person name="Lin M.F."/>
            <person name="Lindblad-Toh K."/>
            <person name="Llopart A."/>
            <person name="Long M."/>
            <person name="Low L."/>
            <person name="Lozovsky E."/>
            <person name="Lu J."/>
            <person name="Luo M."/>
            <person name="Machado C.A."/>
            <person name="Makalowski W."/>
            <person name="Marzo M."/>
            <person name="Matsuda M."/>
            <person name="Matzkin L."/>
            <person name="McAllister B."/>
            <person name="McBride C.S."/>
            <person name="McKernan B."/>
            <person name="McKernan K."/>
            <person name="Mendez-Lago M."/>
            <person name="Minx P."/>
            <person name="Mollenhauer M.U."/>
            <person name="Montooth K."/>
            <person name="Mount S.M."/>
            <person name="Mu X."/>
            <person name="Myers E."/>
            <person name="Negre B."/>
            <person name="Newfeld S."/>
            <person name="Nielsen R."/>
            <person name="Noor M.A."/>
            <person name="O'Grady P."/>
            <person name="Pachter L."/>
            <person name="Papaceit M."/>
            <person name="Parisi M.J."/>
            <person name="Parisi M."/>
            <person name="Parts L."/>
            <person name="Pedersen J.S."/>
            <person name="Pesole G."/>
            <person name="Phillippy A.M."/>
            <person name="Ponting C.P."/>
            <person name="Pop M."/>
            <person name="Porcelli D."/>
            <person name="Powell J.R."/>
            <person name="Prohaska S."/>
            <person name="Pruitt K."/>
            <person name="Puig M."/>
            <person name="Quesneville H."/>
            <person name="Ram K.R."/>
            <person name="Rand D."/>
            <person name="Rasmussen M.D."/>
            <person name="Reed L.K."/>
            <person name="Reenan R."/>
            <person name="Reily A."/>
            <person name="Remington K.A."/>
            <person name="Rieger T.T."/>
            <person name="Ritchie M.G."/>
            <person name="Robin C."/>
            <person name="Rogers Y.H."/>
            <person name="Rohde C."/>
            <person name="Rozas J."/>
            <person name="Rubenfield M.J."/>
            <person name="Ruiz A."/>
            <person name="Russo S."/>
            <person name="Salzberg S.L."/>
            <person name="Sanchez-Gracia A."/>
            <person name="Saranga D.J."/>
            <person name="Sato H."/>
            <person name="Schaeffer S.W."/>
            <person name="Schatz M.C."/>
            <person name="Schlenke T."/>
            <person name="Schwartz R."/>
            <person name="Segarra C."/>
            <person name="Singh R.S."/>
            <person name="Sirot L."/>
            <person name="Sirota M."/>
            <person name="Sisneros N.B."/>
            <person name="Smith C.D."/>
            <person name="Smith T.F."/>
            <person name="Spieth J."/>
            <person name="Stage D.E."/>
            <person name="Stark A."/>
            <person name="Stephan W."/>
            <person name="Strausberg R.L."/>
            <person name="Strempel S."/>
            <person name="Sturgill D."/>
            <person name="Sutton G."/>
            <person name="Sutton G.G."/>
            <person name="Tao W."/>
            <person name="Teichmann S."/>
            <person name="Tobari Y.N."/>
            <person name="Tomimura Y."/>
            <person name="Tsolas J.M."/>
            <person name="Valente V.L."/>
            <person name="Venter E."/>
            <person name="Venter J.C."/>
            <person name="Vicario S."/>
            <person name="Vieira F.G."/>
            <person name="Vilella A.J."/>
            <person name="Villasante A."/>
            <person name="Walenz B."/>
            <person name="Wang J."/>
            <person name="Wasserman M."/>
            <person name="Watts T."/>
            <person name="Wilson D."/>
            <person name="Wilson R.K."/>
            <person name="Wing R.A."/>
            <person name="Wolfner M.F."/>
            <person name="Wong A."/>
            <person name="Wong G.K."/>
            <person name="Wu C.I."/>
            <person name="Wu G."/>
            <person name="Yamamoto D."/>
            <person name="Yang H.P."/>
            <person name="Yang S.P."/>
            <person name="Yorke J.A."/>
            <person name="Yoshida K."/>
            <person name="Zdobnov E."/>
            <person name="Zhang P."/>
            <person name="Zhang Y."/>
            <person name="Zimin A.V."/>
            <person name="Baldwin J."/>
            <person name="Abdouelleil A."/>
            <person name="Abdulkadir J."/>
            <person name="Abebe A."/>
            <person name="Abera B."/>
            <person name="Abreu J."/>
            <person name="Acer S.C."/>
            <person name="Aftuck L."/>
            <person name="Alexander A."/>
            <person name="An P."/>
            <person name="Anderson E."/>
            <person name="Anderson S."/>
            <person name="Arachi H."/>
            <person name="Azer M."/>
            <person name="Bachantsang P."/>
            <person name="Barry A."/>
            <person name="Bayul T."/>
            <person name="Berlin A."/>
            <person name="Bessette D."/>
            <person name="Bloom T."/>
            <person name="Blye J."/>
            <person name="Boguslavskiy L."/>
            <person name="Bonnet C."/>
            <person name="Boukhgalter B."/>
            <person name="Bourzgui I."/>
            <person name="Brown A."/>
            <person name="Cahill P."/>
            <person name="Channer S."/>
            <person name="Cheshatsang Y."/>
            <person name="Chuda L."/>
            <person name="Citroen M."/>
            <person name="Collymore A."/>
            <person name="Cooke P."/>
            <person name="Costello M."/>
            <person name="D'Aco K."/>
            <person name="Daza R."/>
            <person name="De Haan G."/>
            <person name="DeGray S."/>
            <person name="DeMaso C."/>
            <person name="Dhargay N."/>
            <person name="Dooley K."/>
            <person name="Dooley E."/>
            <person name="Doricent M."/>
            <person name="Dorje P."/>
            <person name="Dorjee K."/>
            <person name="Dupes A."/>
            <person name="Elong R."/>
            <person name="Falk J."/>
            <person name="Farina A."/>
            <person name="Faro S."/>
            <person name="Ferguson D."/>
            <person name="Fisher S."/>
            <person name="Foley C.D."/>
            <person name="Franke A."/>
            <person name="Friedrich D."/>
            <person name="Gadbois L."/>
            <person name="Gearin G."/>
            <person name="Gearin C.R."/>
            <person name="Giannoukos G."/>
            <person name="Goode T."/>
            <person name="Graham J."/>
            <person name="Grandbois E."/>
            <person name="Grewal S."/>
            <person name="Gyaltsen K."/>
            <person name="Hafez N."/>
            <person name="Hagos B."/>
            <person name="Hall J."/>
            <person name="Henson C."/>
            <person name="Hollinger A."/>
            <person name="Honan T."/>
            <person name="Huard M.D."/>
            <person name="Hughes L."/>
            <person name="Hurhula B."/>
            <person name="Husby M.E."/>
            <person name="Kamat A."/>
            <person name="Kanga B."/>
            <person name="Kashin S."/>
            <person name="Khazanovich D."/>
            <person name="Kisner P."/>
            <person name="Lance K."/>
            <person name="Lara M."/>
            <person name="Lee W."/>
            <person name="Lennon N."/>
            <person name="Letendre F."/>
            <person name="LeVine R."/>
            <person name="Lipovsky A."/>
            <person name="Liu X."/>
            <person name="Liu J."/>
            <person name="Liu S."/>
            <person name="Lokyitsang T."/>
            <person name="Lokyitsang Y."/>
            <person name="Lubonja R."/>
            <person name="Lui A."/>
            <person name="MacDonald P."/>
            <person name="Magnisalis V."/>
            <person name="Maru K."/>
            <person name="Matthews C."/>
            <person name="McCusker W."/>
            <person name="McDonough S."/>
            <person name="Mehta T."/>
            <person name="Meldrim J."/>
            <person name="Meneus L."/>
            <person name="Mihai O."/>
            <person name="Mihalev A."/>
            <person name="Mihova T."/>
            <person name="Mittelman R."/>
            <person name="Mlenga V."/>
            <person name="Montmayeur A."/>
            <person name="Mulrain L."/>
            <person name="Navidi A."/>
            <person name="Naylor J."/>
            <person name="Negash T."/>
            <person name="Nguyen T."/>
            <person name="Nguyen N."/>
            <person name="Nicol R."/>
            <person name="Norbu C."/>
            <person name="Norbu N."/>
            <person name="Novod N."/>
            <person name="O'Neill B."/>
            <person name="Osman S."/>
            <person name="Markiewicz E."/>
            <person name="Oyono O.L."/>
            <person name="Patti C."/>
            <person name="Phunkhang P."/>
            <person name="Pierre F."/>
            <person name="Priest M."/>
            <person name="Raghuraman S."/>
            <person name="Rege F."/>
            <person name="Reyes R."/>
            <person name="Rise C."/>
            <person name="Rogov P."/>
            <person name="Ross K."/>
            <person name="Ryan E."/>
            <person name="Settipalli S."/>
            <person name="Shea T."/>
            <person name="Sherpa N."/>
            <person name="Shi L."/>
            <person name="Shih D."/>
            <person name="Sparrow T."/>
            <person name="Spaulding J."/>
            <person name="Stalker J."/>
            <person name="Stange-Thomann N."/>
            <person name="Stavropoulos S."/>
            <person name="Stone C."/>
            <person name="Strader C."/>
            <person name="Tesfaye S."/>
            <person name="Thomson T."/>
            <person name="Thoulutsang Y."/>
            <person name="Thoulutsang D."/>
            <person name="Topham K."/>
            <person name="Topping I."/>
            <person name="Tsamla T."/>
            <person name="Vassiliev H."/>
            <person name="Vo A."/>
            <person name="Wangchuk T."/>
            <person name="Wangdi T."/>
            <person name="Weiand M."/>
            <person name="Wilkinson J."/>
            <person name="Wilson A."/>
            <person name="Yadav S."/>
            <person name="Young G."/>
            <person name="Yu Q."/>
            <person name="Zembek L."/>
            <person name="Zhong D."/>
            <person name="Zimmer A."/>
            <person name="Zwirko Z."/>
            <person name="Jaffe D.B."/>
            <person name="Alvarez P."/>
            <person name="Brockman W."/>
            <person name="Butler J."/>
            <person name="Chin C."/>
            <person name="Gnerre S."/>
            <person name="Grabherr M."/>
            <person name="Kleber M."/>
            <person name="Mauceli E."/>
            <person name="MacCallum I."/>
        </authorList>
    </citation>
    <scope>NUCLEOTIDE SEQUENCE [LARGE SCALE GENOMIC DNA]</scope>
    <source>
        <strain evidence="3">Rob3c / Tucson 14021-0248.25</strain>
    </source>
</reference>
<dbReference type="AlphaFoldDB" id="B4IPE0"/>
<evidence type="ECO:0000313" key="3">
    <source>
        <dbReference type="Proteomes" id="UP000001292"/>
    </source>
</evidence>
<proteinExistence type="predicted"/>
<feature type="region of interest" description="Disordered" evidence="1">
    <location>
        <begin position="1"/>
        <end position="22"/>
    </location>
</feature>
<name>B4IPE0_DROSE</name>
<feature type="compositionally biased region" description="Polar residues" evidence="1">
    <location>
        <begin position="1"/>
        <end position="10"/>
    </location>
</feature>
<sequence>MTYQTSNVNNLEKRERNAWPVKSDEGEEGRVILILSDLFYDQVTTRLVEQCRDGAHEET</sequence>
<dbReference type="HOGENOM" id="CLU_2963252_0_0_1"/>
<dbReference type="EMBL" id="CH680235">
    <property type="protein sequence ID" value="EDW53723.1"/>
    <property type="molecule type" value="Genomic_DNA"/>
</dbReference>
<gene>
    <name evidence="2" type="primary">Dsec\GM11081</name>
    <name evidence="2" type="ORF">Dsec_GM11081</name>
</gene>
<protein>
    <submittedName>
        <fullName evidence="2">GM11081</fullName>
    </submittedName>
</protein>
<evidence type="ECO:0000313" key="2">
    <source>
        <dbReference type="EMBL" id="EDW53723.1"/>
    </source>
</evidence>
<feature type="compositionally biased region" description="Basic and acidic residues" evidence="1">
    <location>
        <begin position="11"/>
        <end position="22"/>
    </location>
</feature>
<evidence type="ECO:0000256" key="1">
    <source>
        <dbReference type="SAM" id="MobiDB-lite"/>
    </source>
</evidence>
<accession>B4IPE0</accession>
<organism evidence="3">
    <name type="scientific">Drosophila sechellia</name>
    <name type="common">Fruit fly</name>
    <dbReference type="NCBI Taxonomy" id="7238"/>
    <lineage>
        <taxon>Eukaryota</taxon>
        <taxon>Metazoa</taxon>
        <taxon>Ecdysozoa</taxon>
        <taxon>Arthropoda</taxon>
        <taxon>Hexapoda</taxon>
        <taxon>Insecta</taxon>
        <taxon>Pterygota</taxon>
        <taxon>Neoptera</taxon>
        <taxon>Endopterygota</taxon>
        <taxon>Diptera</taxon>
        <taxon>Brachycera</taxon>
        <taxon>Muscomorpha</taxon>
        <taxon>Ephydroidea</taxon>
        <taxon>Drosophilidae</taxon>
        <taxon>Drosophila</taxon>
        <taxon>Sophophora</taxon>
    </lineage>
</organism>
<dbReference type="Proteomes" id="UP000001292">
    <property type="component" value="Unassembled WGS sequence"/>
</dbReference>